<dbReference type="STRING" id="54005.HMPREF3229_00328"/>
<accession>A0A2X1ZVD6</accession>
<protein>
    <submittedName>
        <fullName evidence="2">YceG-like family</fullName>
    </submittedName>
</protein>
<evidence type="ECO:0000313" key="2">
    <source>
        <dbReference type="EMBL" id="SPY48045.1"/>
    </source>
</evidence>
<dbReference type="Gene3D" id="3.30.1490.480">
    <property type="entry name" value="Endolytic murein transglycosylase"/>
    <property type="match status" value="2"/>
</dbReference>
<dbReference type="GeneID" id="83862744"/>
<evidence type="ECO:0000256" key="1">
    <source>
        <dbReference type="SAM" id="Phobius"/>
    </source>
</evidence>
<dbReference type="RefSeq" id="WP_112889926.1">
    <property type="nucleotide sequence ID" value="NZ_CP068103.1"/>
</dbReference>
<name>A0A2X1ZVD6_9FIRM</name>
<sequence length="228" mass="25545">MNNFNKGKLFFIKLCQVLLSILFFLFLIFVIKWRMDSLYLNSISTKDIKIGIVDEVKKTYGEILVATGLREEKAVKPVVLLDEDKKDEEDENVNTFTVPEGTNLDSLGELLISKGLIADMATYKDLAEDMQIGDKIVPGAYEFDKDMKVKEILAEIAGIELKTYKLNIAEGEGPAQVGKKLLDLGAIESDKAFVEECNRLGVASFQPGDHEFTMPSKVENVIRELTQN</sequence>
<gene>
    <name evidence="2" type="ORF">NCTC13076_01262</name>
</gene>
<feature type="transmembrane region" description="Helical" evidence="1">
    <location>
        <begin position="9"/>
        <end position="31"/>
    </location>
</feature>
<dbReference type="Pfam" id="PF02618">
    <property type="entry name" value="YceG"/>
    <property type="match status" value="1"/>
</dbReference>
<evidence type="ECO:0000313" key="3">
    <source>
        <dbReference type="Proteomes" id="UP000250070"/>
    </source>
</evidence>
<dbReference type="Proteomes" id="UP000250070">
    <property type="component" value="Unassembled WGS sequence"/>
</dbReference>
<dbReference type="InterPro" id="IPR003770">
    <property type="entry name" value="MLTG-like"/>
</dbReference>
<keyword evidence="1" id="KW-1133">Transmembrane helix</keyword>
<keyword evidence="1" id="KW-0472">Membrane</keyword>
<keyword evidence="1" id="KW-0812">Transmembrane</keyword>
<dbReference type="EMBL" id="UATM01000032">
    <property type="protein sequence ID" value="SPY48045.1"/>
    <property type="molecule type" value="Genomic_DNA"/>
</dbReference>
<reference evidence="2 3" key="1">
    <citation type="submission" date="2018-06" db="EMBL/GenBank/DDBJ databases">
        <authorList>
            <consortium name="Pathogen Informatics"/>
            <person name="Doyle S."/>
        </authorList>
    </citation>
    <scope>NUCLEOTIDE SEQUENCE [LARGE SCALE GENOMIC DNA]</scope>
    <source>
        <strain evidence="2 3">NCTC13076</strain>
    </source>
</reference>
<dbReference type="AlphaFoldDB" id="A0A2X1ZVD6"/>
<proteinExistence type="predicted"/>
<dbReference type="OrthoDB" id="1696794at2"/>
<organism evidence="2 3">
    <name type="scientific">Peptoniphilus harei</name>
    <dbReference type="NCBI Taxonomy" id="54005"/>
    <lineage>
        <taxon>Bacteria</taxon>
        <taxon>Bacillati</taxon>
        <taxon>Bacillota</taxon>
        <taxon>Tissierellia</taxon>
        <taxon>Tissierellales</taxon>
        <taxon>Peptoniphilaceae</taxon>
        <taxon>Peptoniphilus</taxon>
    </lineage>
</organism>